<comment type="similarity">
    <text evidence="1">Belongs to the type-I restriction system S methylase family.</text>
</comment>
<dbReference type="AlphaFoldDB" id="A0A6F8U4S7"/>
<feature type="domain" description="Type I restriction modification DNA specificity" evidence="4">
    <location>
        <begin position="7"/>
        <end position="183"/>
    </location>
</feature>
<evidence type="ECO:0000256" key="1">
    <source>
        <dbReference type="ARBA" id="ARBA00010923"/>
    </source>
</evidence>
<dbReference type="GO" id="GO:0009307">
    <property type="term" value="P:DNA restriction-modification system"/>
    <property type="evidence" value="ECO:0007669"/>
    <property type="project" value="UniProtKB-KW"/>
</dbReference>
<dbReference type="PANTHER" id="PTHR30408">
    <property type="entry name" value="TYPE-1 RESTRICTION ENZYME ECOKI SPECIFICITY PROTEIN"/>
    <property type="match status" value="1"/>
</dbReference>
<organism evidence="5 6">
    <name type="scientific">Halomonas hydrothermalis</name>
    <dbReference type="NCBI Taxonomy" id="115561"/>
    <lineage>
        <taxon>Bacteria</taxon>
        <taxon>Pseudomonadati</taxon>
        <taxon>Pseudomonadota</taxon>
        <taxon>Gammaproteobacteria</taxon>
        <taxon>Oceanospirillales</taxon>
        <taxon>Halomonadaceae</taxon>
        <taxon>Halomonas</taxon>
    </lineage>
</organism>
<dbReference type="EMBL" id="AP022843">
    <property type="protein sequence ID" value="BCB07905.1"/>
    <property type="molecule type" value="Genomic_DNA"/>
</dbReference>
<dbReference type="Gene3D" id="3.90.220.20">
    <property type="entry name" value="DNA methylase specificity domains"/>
    <property type="match status" value="1"/>
</dbReference>
<dbReference type="RefSeq" id="WP_172420807.1">
    <property type="nucleotide sequence ID" value="NZ_AP022843.1"/>
</dbReference>
<dbReference type="Pfam" id="PF01420">
    <property type="entry name" value="Methylase_S"/>
    <property type="match status" value="1"/>
</dbReference>
<keyword evidence="6" id="KW-1185">Reference proteome</keyword>
<dbReference type="REBASE" id="391231">
    <property type="entry name" value="S.Hhy15725ORF17940P"/>
</dbReference>
<dbReference type="InterPro" id="IPR052021">
    <property type="entry name" value="Type-I_RS_S_subunit"/>
</dbReference>
<keyword evidence="2" id="KW-0680">Restriction system</keyword>
<accession>A0A6F8U4S7</accession>
<evidence type="ECO:0000259" key="4">
    <source>
        <dbReference type="Pfam" id="PF01420"/>
    </source>
</evidence>
<dbReference type="Proteomes" id="UP000502259">
    <property type="component" value="Chromosome"/>
</dbReference>
<dbReference type="Gene3D" id="1.10.287.1120">
    <property type="entry name" value="Bipartite methylase S protein"/>
    <property type="match status" value="1"/>
</dbReference>
<proteinExistence type="inferred from homology"/>
<evidence type="ECO:0000256" key="3">
    <source>
        <dbReference type="ARBA" id="ARBA00023125"/>
    </source>
</evidence>
<keyword evidence="3" id="KW-0238">DNA-binding</keyword>
<dbReference type="GO" id="GO:0003677">
    <property type="term" value="F:DNA binding"/>
    <property type="evidence" value="ECO:0007669"/>
    <property type="project" value="UniProtKB-KW"/>
</dbReference>
<reference evidence="5 6" key="1">
    <citation type="submission" date="2020-03" db="EMBL/GenBank/DDBJ databases">
        <title>Complete Genome Sequence of Halomonas hydrothermalis Strain Slthf2, Halophilic Bacterium Isolated from Deep-Sea Hydrothermal-Vent Environments.</title>
        <authorList>
            <person name="Takeyama N."/>
            <person name="Huang M."/>
            <person name="Sato K."/>
            <person name="Galipon J."/>
            <person name="Arakawa K."/>
        </authorList>
    </citation>
    <scope>NUCLEOTIDE SEQUENCE [LARGE SCALE GENOMIC DNA]</scope>
    <source>
        <strain evidence="5 6">Slthf2</strain>
    </source>
</reference>
<evidence type="ECO:0000313" key="6">
    <source>
        <dbReference type="Proteomes" id="UP000502259"/>
    </source>
</evidence>
<dbReference type="InterPro" id="IPR000055">
    <property type="entry name" value="Restrct_endonuc_typeI_TRD"/>
</dbReference>
<gene>
    <name evidence="5" type="ORF">HHSLTHF2_17950</name>
</gene>
<sequence>MNSTLHQDWEQLTLGDLGRVVTGRTPPSSKPELFGDQYPFITPTDMAFFDRSIRPERGISDTGAESLSRIKLPAKTPCFVCIGATIGKLCLTSEESFTNQQINSIVVNKDRHNPDFVYYLLRHVSGQVKSLAGGAATPIINKSAFSEVPVLVPSLKVQESIAAILSAYDDLIENNTRRIEILEEMARRLYEEWFVHFRFPGHEEVSFKDSELGEIPEGWEVRYLDDLMGFQGGAQPPKSEWIETESDGYIRMIQIRDYASDAYVAYVKDTSKLRKCEPLARISHRV</sequence>
<dbReference type="CDD" id="cd17516">
    <property type="entry name" value="RMtype1_S_HinAWORF1578P-TRD2-CR2_like"/>
    <property type="match status" value="1"/>
</dbReference>
<dbReference type="SUPFAM" id="SSF116734">
    <property type="entry name" value="DNA methylase specificity domain"/>
    <property type="match status" value="2"/>
</dbReference>
<dbReference type="InterPro" id="IPR044946">
    <property type="entry name" value="Restrct_endonuc_typeI_TRD_sf"/>
</dbReference>
<protein>
    <recommendedName>
        <fullName evidence="4">Type I restriction modification DNA specificity domain-containing protein</fullName>
    </recommendedName>
</protein>
<name>A0A6F8U4S7_9GAMM</name>
<dbReference type="PANTHER" id="PTHR30408:SF12">
    <property type="entry name" value="TYPE I RESTRICTION ENZYME MJAVIII SPECIFICITY SUBUNIT"/>
    <property type="match status" value="1"/>
</dbReference>
<evidence type="ECO:0000313" key="5">
    <source>
        <dbReference type="EMBL" id="BCB07905.1"/>
    </source>
</evidence>
<evidence type="ECO:0000256" key="2">
    <source>
        <dbReference type="ARBA" id="ARBA00022747"/>
    </source>
</evidence>